<feature type="region of interest" description="Disordered" evidence="1">
    <location>
        <begin position="1"/>
        <end position="27"/>
    </location>
</feature>
<dbReference type="InterPro" id="IPR000073">
    <property type="entry name" value="AB_hydrolase_1"/>
</dbReference>
<gene>
    <name evidence="3" type="ORF">IWQ62_004089</name>
</gene>
<dbReference type="InterPro" id="IPR051044">
    <property type="entry name" value="MAG_DAG_Lipase"/>
</dbReference>
<sequence>MSNVETSELACSSTQVTNPDVPVDQGVAPQSTLVLPTEPVDEEKEGWVTVSGLPIYTMWYRAKQQPPVATLLVVHGFGEHSGRYIHVCRAFAQAGVQVLAYDQRGYGRTGRKSGRMGRTDGLSRLHQDILELQDHVRLEGVPHFLLGHSMGGMEVMTFLHRYQSQARLSGVISTGPCIRLAKPARPNPVVGGVGSFFSKFFKSLTITTGLRLEDISRDEKVVEAARNDYYRYDIGSLQCLDDLINAGGQLLRSDLSHINCPVLIAHGTKDAITDFDASQELYDKLPSTLDKEFCIYPDCYHELHNELNKEEVIGKFIVWVKAHVQSSNEPTSK</sequence>
<evidence type="ECO:0000259" key="2">
    <source>
        <dbReference type="Pfam" id="PF12146"/>
    </source>
</evidence>
<dbReference type="SUPFAM" id="SSF53474">
    <property type="entry name" value="alpha/beta-Hydrolases"/>
    <property type="match status" value="1"/>
</dbReference>
<accession>A0A9W8ALL3</accession>
<proteinExistence type="predicted"/>
<evidence type="ECO:0000313" key="4">
    <source>
        <dbReference type="Proteomes" id="UP001150925"/>
    </source>
</evidence>
<feature type="compositionally biased region" description="Polar residues" evidence="1">
    <location>
        <begin position="1"/>
        <end position="18"/>
    </location>
</feature>
<name>A0A9W8ALL3_9FUNG</name>
<dbReference type="Proteomes" id="UP001150925">
    <property type="component" value="Unassembled WGS sequence"/>
</dbReference>
<protein>
    <recommendedName>
        <fullName evidence="2">Serine aminopeptidase S33 domain-containing protein</fullName>
    </recommendedName>
</protein>
<dbReference type="InterPro" id="IPR022742">
    <property type="entry name" value="Hydrolase_4"/>
</dbReference>
<reference evidence="3" key="1">
    <citation type="submission" date="2022-07" db="EMBL/GenBank/DDBJ databases">
        <title>Phylogenomic reconstructions and comparative analyses of Kickxellomycotina fungi.</title>
        <authorList>
            <person name="Reynolds N.K."/>
            <person name="Stajich J.E."/>
            <person name="Barry K."/>
            <person name="Grigoriev I.V."/>
            <person name="Crous P."/>
            <person name="Smith M.E."/>
        </authorList>
    </citation>
    <scope>NUCLEOTIDE SEQUENCE</scope>
    <source>
        <strain evidence="3">RSA 1196</strain>
    </source>
</reference>
<dbReference type="Pfam" id="PF12146">
    <property type="entry name" value="Hydrolase_4"/>
    <property type="match status" value="1"/>
</dbReference>
<dbReference type="EMBL" id="JANBPY010001264">
    <property type="protein sequence ID" value="KAJ1960804.1"/>
    <property type="molecule type" value="Genomic_DNA"/>
</dbReference>
<comment type="caution">
    <text evidence="3">The sequence shown here is derived from an EMBL/GenBank/DDBJ whole genome shotgun (WGS) entry which is preliminary data.</text>
</comment>
<feature type="domain" description="Serine aminopeptidase S33" evidence="2">
    <location>
        <begin position="66"/>
        <end position="307"/>
    </location>
</feature>
<evidence type="ECO:0000313" key="3">
    <source>
        <dbReference type="EMBL" id="KAJ1960804.1"/>
    </source>
</evidence>
<dbReference type="OrthoDB" id="10249433at2759"/>
<dbReference type="AlphaFoldDB" id="A0A9W8ALL3"/>
<dbReference type="PRINTS" id="PR00111">
    <property type="entry name" value="ABHYDROLASE"/>
</dbReference>
<dbReference type="PANTHER" id="PTHR11614">
    <property type="entry name" value="PHOSPHOLIPASE-RELATED"/>
    <property type="match status" value="1"/>
</dbReference>
<keyword evidence="4" id="KW-1185">Reference proteome</keyword>
<organism evidence="3 4">
    <name type="scientific">Dispira parvispora</name>
    <dbReference type="NCBI Taxonomy" id="1520584"/>
    <lineage>
        <taxon>Eukaryota</taxon>
        <taxon>Fungi</taxon>
        <taxon>Fungi incertae sedis</taxon>
        <taxon>Zoopagomycota</taxon>
        <taxon>Kickxellomycotina</taxon>
        <taxon>Dimargaritomycetes</taxon>
        <taxon>Dimargaritales</taxon>
        <taxon>Dimargaritaceae</taxon>
        <taxon>Dispira</taxon>
    </lineage>
</organism>
<dbReference type="Gene3D" id="3.40.50.1820">
    <property type="entry name" value="alpha/beta hydrolase"/>
    <property type="match status" value="1"/>
</dbReference>
<evidence type="ECO:0000256" key="1">
    <source>
        <dbReference type="SAM" id="MobiDB-lite"/>
    </source>
</evidence>
<dbReference type="InterPro" id="IPR029058">
    <property type="entry name" value="AB_hydrolase_fold"/>
</dbReference>